<dbReference type="InterPro" id="IPR036397">
    <property type="entry name" value="RNaseH_sf"/>
</dbReference>
<protein>
    <recommendedName>
        <fullName evidence="3">Transposable element Tc3 transposase</fullName>
    </recommendedName>
</protein>
<dbReference type="AlphaFoldDB" id="A0A0L7RF94"/>
<dbReference type="OrthoDB" id="9986793at2759"/>
<dbReference type="PANTHER" id="PTHR47326">
    <property type="entry name" value="TRANSPOSABLE ELEMENT TC3 TRANSPOSASE-LIKE PROTEIN"/>
    <property type="match status" value="1"/>
</dbReference>
<dbReference type="Gene3D" id="3.30.420.10">
    <property type="entry name" value="Ribonuclease H-like superfamily/Ribonuclease H"/>
    <property type="match status" value="1"/>
</dbReference>
<evidence type="ECO:0008006" key="3">
    <source>
        <dbReference type="Google" id="ProtNLM"/>
    </source>
</evidence>
<dbReference type="EMBL" id="KQ414606">
    <property type="protein sequence ID" value="KOC69520.1"/>
    <property type="molecule type" value="Genomic_DNA"/>
</dbReference>
<gene>
    <name evidence="1" type="ORF">WH47_05463</name>
</gene>
<sequence>MITTFFRAKLNSTNVDDIWFKQDGATCHTSKETVALLKEMFNGRVISRGGDINWPPRSCDLTPLDFFLWGFLKSKVYANNPKTIDELKNNIAAAINEIEFQLCENVLENWAKRIGLVKKSHLNDIVFRN</sequence>
<keyword evidence="2" id="KW-1185">Reference proteome</keyword>
<dbReference type="Proteomes" id="UP000053825">
    <property type="component" value="Unassembled WGS sequence"/>
</dbReference>
<dbReference type="PANTHER" id="PTHR47326:SF1">
    <property type="entry name" value="HTH PSQ-TYPE DOMAIN-CONTAINING PROTEIN"/>
    <property type="match status" value="1"/>
</dbReference>
<evidence type="ECO:0000313" key="1">
    <source>
        <dbReference type="EMBL" id="KOC69520.1"/>
    </source>
</evidence>
<accession>A0A0L7RF94</accession>
<dbReference type="STRING" id="597456.A0A0L7RF94"/>
<name>A0A0L7RF94_9HYME</name>
<evidence type="ECO:0000313" key="2">
    <source>
        <dbReference type="Proteomes" id="UP000053825"/>
    </source>
</evidence>
<proteinExistence type="predicted"/>
<dbReference type="GO" id="GO:0003676">
    <property type="term" value="F:nucleic acid binding"/>
    <property type="evidence" value="ECO:0007669"/>
    <property type="project" value="InterPro"/>
</dbReference>
<organism evidence="1 2">
    <name type="scientific">Habropoda laboriosa</name>
    <dbReference type="NCBI Taxonomy" id="597456"/>
    <lineage>
        <taxon>Eukaryota</taxon>
        <taxon>Metazoa</taxon>
        <taxon>Ecdysozoa</taxon>
        <taxon>Arthropoda</taxon>
        <taxon>Hexapoda</taxon>
        <taxon>Insecta</taxon>
        <taxon>Pterygota</taxon>
        <taxon>Neoptera</taxon>
        <taxon>Endopterygota</taxon>
        <taxon>Hymenoptera</taxon>
        <taxon>Apocrita</taxon>
        <taxon>Aculeata</taxon>
        <taxon>Apoidea</taxon>
        <taxon>Anthophila</taxon>
        <taxon>Apidae</taxon>
        <taxon>Habropoda</taxon>
    </lineage>
</organism>
<reference evidence="1 2" key="1">
    <citation type="submission" date="2015-07" db="EMBL/GenBank/DDBJ databases">
        <title>The genome of Habropoda laboriosa.</title>
        <authorList>
            <person name="Pan H."/>
            <person name="Kapheim K."/>
        </authorList>
    </citation>
    <scope>NUCLEOTIDE SEQUENCE [LARGE SCALE GENOMIC DNA]</scope>
    <source>
        <strain evidence="1">0110345459</strain>
    </source>
</reference>